<dbReference type="EMBL" id="JAVRAA010000005">
    <property type="protein sequence ID" value="MDT0337553.1"/>
    <property type="molecule type" value="Genomic_DNA"/>
</dbReference>
<protein>
    <submittedName>
        <fullName evidence="1">Uncharacterized protein</fullName>
    </submittedName>
</protein>
<comment type="caution">
    <text evidence="1">The sequence shown here is derived from an EMBL/GenBank/DDBJ whole genome shotgun (WGS) entry which is preliminary data.</text>
</comment>
<accession>A0AAE4G846</accession>
<name>A0AAE4G846_9BURK</name>
<sequence>MTDSVTPFLDAHNELQEAASCLSDALVIGCTDTEDALEAGRHSIAKAVGFLHNAAYELVEVGGAERGGEWWPHHEEKMLRTDAAEAEQRLLSLSQALCAVPVPKGDVAKGLLTQLREVLSTNFSMQLADEQKYVDSFPEPDY</sequence>
<reference evidence="1" key="1">
    <citation type="submission" date="2023-02" db="EMBL/GenBank/DDBJ databases">
        <title>Description of Herbaspirillum huttiense subsp. nephrolepsisexaltata and Herbaspirillum huttiense subsp. lycopersicon.</title>
        <authorList>
            <person name="Poudel M."/>
            <person name="Sharma A."/>
            <person name="Goss E."/>
            <person name="Tapia J.H."/>
            <person name="Harmon C.M."/>
            <person name="Jones J.B."/>
        </authorList>
    </citation>
    <scope>NUCLEOTIDE SEQUENCE</scope>
    <source>
        <strain evidence="1">NC40101</strain>
    </source>
</reference>
<organism evidence="1">
    <name type="scientific">Herbaspirillum huttiense subsp. nephrolepidis</name>
    <dbReference type="NCBI Taxonomy" id="3075126"/>
    <lineage>
        <taxon>Bacteria</taxon>
        <taxon>Pseudomonadati</taxon>
        <taxon>Pseudomonadota</taxon>
        <taxon>Betaproteobacteria</taxon>
        <taxon>Burkholderiales</taxon>
        <taxon>Oxalobacteraceae</taxon>
        <taxon>Herbaspirillum</taxon>
    </lineage>
</organism>
<proteinExistence type="predicted"/>
<dbReference type="AlphaFoldDB" id="A0AAE4G846"/>
<dbReference type="RefSeq" id="WP_284077020.1">
    <property type="nucleotide sequence ID" value="NZ_JAVLSM010000007.1"/>
</dbReference>
<gene>
    <name evidence="1" type="ORF">RJN63_11985</name>
</gene>
<evidence type="ECO:0000313" key="1">
    <source>
        <dbReference type="EMBL" id="MDT0337553.1"/>
    </source>
</evidence>